<dbReference type="GeneID" id="27669991"/>
<reference evidence="2 3" key="1">
    <citation type="journal article" date="2014" name="BMC Genomics">
        <title>Comparative genomics of the major fungal agents of human and animal Sporotrichosis: Sporothrix schenckii and Sporothrix brasiliensis.</title>
        <authorList>
            <person name="Teixeira M.M."/>
            <person name="de Almeida L.G."/>
            <person name="Kubitschek-Barreira P."/>
            <person name="Alves F.L."/>
            <person name="Kioshima E.S."/>
            <person name="Abadio A.K."/>
            <person name="Fernandes L."/>
            <person name="Derengowski L.S."/>
            <person name="Ferreira K.S."/>
            <person name="Souza R.C."/>
            <person name="Ruiz J.C."/>
            <person name="de Andrade N.C."/>
            <person name="Paes H.C."/>
            <person name="Nicola A.M."/>
            <person name="Albuquerque P."/>
            <person name="Gerber A.L."/>
            <person name="Martins V.P."/>
            <person name="Peconick L.D."/>
            <person name="Neto A.V."/>
            <person name="Chaucanez C.B."/>
            <person name="Silva P.A."/>
            <person name="Cunha O.L."/>
            <person name="de Oliveira F.F."/>
            <person name="dos Santos T.C."/>
            <person name="Barros A.L."/>
            <person name="Soares M.A."/>
            <person name="de Oliveira L.M."/>
            <person name="Marini M.M."/>
            <person name="Villalobos-Duno H."/>
            <person name="Cunha M.M."/>
            <person name="de Hoog S."/>
            <person name="da Silveira J.F."/>
            <person name="Henrissat B."/>
            <person name="Nino-Vega G.A."/>
            <person name="Cisalpino P.S."/>
            <person name="Mora-Montes H.M."/>
            <person name="Almeida S.R."/>
            <person name="Stajich J.E."/>
            <person name="Lopes-Bezerra L.M."/>
            <person name="Vasconcelos A.T."/>
            <person name="Felipe M.S."/>
        </authorList>
    </citation>
    <scope>NUCLEOTIDE SEQUENCE [LARGE SCALE GENOMIC DNA]</scope>
    <source>
        <strain evidence="2 3">1099-18</strain>
    </source>
</reference>
<sequence>MGYPVYGTCVGKESRKANADDGLQSGPHGPLGLPIENGVGVLSGRTTHEQIDESADDALAPAGNILHKRLMHWRLDPTAHRCVSRTASKSDNCEWEEEEISHTAATNLRGHGRAKEQGKEKRKYDTRKLPLGPSRKLFLDVQRICF</sequence>
<protein>
    <submittedName>
        <fullName evidence="2">Uncharacterized protein</fullName>
    </submittedName>
</protein>
<proteinExistence type="predicted"/>
<organism evidence="2 3">
    <name type="scientific">Sporothrix schenckii 1099-18</name>
    <dbReference type="NCBI Taxonomy" id="1397361"/>
    <lineage>
        <taxon>Eukaryota</taxon>
        <taxon>Fungi</taxon>
        <taxon>Dikarya</taxon>
        <taxon>Ascomycota</taxon>
        <taxon>Pezizomycotina</taxon>
        <taxon>Sordariomycetes</taxon>
        <taxon>Sordariomycetidae</taxon>
        <taxon>Ophiostomatales</taxon>
        <taxon>Ophiostomataceae</taxon>
        <taxon>Sporothrix</taxon>
    </lineage>
</organism>
<evidence type="ECO:0000256" key="1">
    <source>
        <dbReference type="SAM" id="MobiDB-lite"/>
    </source>
</evidence>
<evidence type="ECO:0000313" key="3">
    <source>
        <dbReference type="Proteomes" id="UP000033710"/>
    </source>
</evidence>
<dbReference type="RefSeq" id="XP_016591497.1">
    <property type="nucleotide sequence ID" value="XM_016734714.1"/>
</dbReference>
<reference evidence="2 3" key="2">
    <citation type="journal article" date="2015" name="Eukaryot. Cell">
        <title>Asexual propagation of a virulent clone complex in a human and feline outbreak of sporotrichosis.</title>
        <authorList>
            <person name="Teixeira Mde M."/>
            <person name="Rodrigues A.M."/>
            <person name="Tsui C.K."/>
            <person name="de Almeida L.G."/>
            <person name="Van Diepeningen A.D."/>
            <person name="van den Ende B.G."/>
            <person name="Fernandes G.F."/>
            <person name="Kano R."/>
            <person name="Hamelin R.C."/>
            <person name="Lopes-Bezerra L.M."/>
            <person name="Vasconcelos A.T."/>
            <person name="de Hoog S."/>
            <person name="de Camargo Z.P."/>
            <person name="Felipe M.S."/>
        </authorList>
    </citation>
    <scope>NUCLEOTIDE SEQUENCE [LARGE SCALE GENOMIC DNA]</scope>
    <source>
        <strain evidence="2 3">1099-18</strain>
    </source>
</reference>
<comment type="caution">
    <text evidence="2">The sequence shown here is derived from an EMBL/GenBank/DDBJ whole genome shotgun (WGS) entry which is preliminary data.</text>
</comment>
<name>A0A0F2MKV3_SPOSC</name>
<feature type="compositionally biased region" description="Basic and acidic residues" evidence="1">
    <location>
        <begin position="113"/>
        <end position="127"/>
    </location>
</feature>
<feature type="region of interest" description="Disordered" evidence="1">
    <location>
        <begin position="104"/>
        <end position="127"/>
    </location>
</feature>
<dbReference type="Proteomes" id="UP000033710">
    <property type="component" value="Unassembled WGS sequence"/>
</dbReference>
<gene>
    <name evidence="2" type="ORF">SPSK_08068</name>
</gene>
<dbReference type="VEuPathDB" id="FungiDB:SPSK_08068"/>
<dbReference type="EMBL" id="AXCR01000004">
    <property type="protein sequence ID" value="KJR88821.1"/>
    <property type="molecule type" value="Genomic_DNA"/>
</dbReference>
<accession>A0A0F2MKV3</accession>
<dbReference type="KEGG" id="ssck:SPSK_08068"/>
<dbReference type="AlphaFoldDB" id="A0A0F2MKV3"/>
<evidence type="ECO:0000313" key="2">
    <source>
        <dbReference type="EMBL" id="KJR88821.1"/>
    </source>
</evidence>